<comment type="caution">
    <text evidence="2">The sequence shown here is derived from an EMBL/GenBank/DDBJ whole genome shotgun (WGS) entry which is preliminary data.</text>
</comment>
<keyword evidence="3" id="KW-1185">Reference proteome</keyword>
<protein>
    <submittedName>
        <fullName evidence="2">ANT domain-containing protein</fullName>
    </submittedName>
</protein>
<dbReference type="EMBL" id="JAWJZY010000002">
    <property type="protein sequence ID" value="MEE8658528.1"/>
    <property type="molecule type" value="Genomic_DNA"/>
</dbReference>
<evidence type="ECO:0000313" key="2">
    <source>
        <dbReference type="EMBL" id="MEE8658528.1"/>
    </source>
</evidence>
<dbReference type="Pfam" id="PF03374">
    <property type="entry name" value="ANT"/>
    <property type="match status" value="1"/>
</dbReference>
<evidence type="ECO:0000313" key="3">
    <source>
        <dbReference type="Proteomes" id="UP001312908"/>
    </source>
</evidence>
<organism evidence="2 3">
    <name type="scientific">Sorlinia euscelidii</name>
    <dbReference type="NCBI Taxonomy" id="3081148"/>
    <lineage>
        <taxon>Bacteria</taxon>
        <taxon>Pseudomonadati</taxon>
        <taxon>Pseudomonadota</taxon>
        <taxon>Alphaproteobacteria</taxon>
        <taxon>Acetobacterales</taxon>
        <taxon>Acetobacteraceae</taxon>
        <taxon>Sorlinia</taxon>
    </lineage>
</organism>
<dbReference type="InterPro" id="IPR005039">
    <property type="entry name" value="Ant_C"/>
</dbReference>
<accession>A0ABU7U2R4</accession>
<reference evidence="2 3" key="1">
    <citation type="submission" date="2023-10" db="EMBL/GenBank/DDBJ databases">
        <title>Sorlinia euscelidii gen. nov., sp. nov., an acetic acid bacteria isolated from the gut of Euscelidius variegatus emitter.</title>
        <authorList>
            <person name="Michoud G."/>
            <person name="Marasco R."/>
            <person name="Seferji K."/>
            <person name="Gonella E."/>
            <person name="Garuglieri E."/>
            <person name="Alma A."/>
            <person name="Mapelli F."/>
            <person name="Borin S."/>
            <person name="Daffonchio D."/>
            <person name="Crotti E."/>
        </authorList>
    </citation>
    <scope>NUCLEOTIDE SEQUENCE [LARGE SCALE GENOMIC DNA]</scope>
    <source>
        <strain evidence="2 3">EV16P</strain>
    </source>
</reference>
<feature type="domain" description="Antirepressor protein C-terminal" evidence="1">
    <location>
        <begin position="123"/>
        <end position="226"/>
    </location>
</feature>
<sequence length="243" mass="27548">MPTAKDIDITKRSNLTMSSREIAELTQKEHRHVRRDISKMFNDLEMSETGYAQIWTDPQNGQNYEEFLLPKDLTLTLISGYNVRLRKKIIDRWIELEGAGQRSAFTVPRNLSEALRLAADQAEQIEVMKPVVAAYNRLAKAQGSVCLTDAAKMCQMKPQAFIRYLNAEHWIYRRVGSPAWIGYAEHLDNGDLEHKYTTVQRDDGTEKITTQARVTAQGVTKLCLKLGIPAPAFDKQEAAHATV</sequence>
<dbReference type="Pfam" id="PF09669">
    <property type="entry name" value="Phage_pRha"/>
    <property type="match status" value="1"/>
</dbReference>
<dbReference type="RefSeq" id="WP_394819447.1">
    <property type="nucleotide sequence ID" value="NZ_JAWJZY010000002.1"/>
</dbReference>
<gene>
    <name evidence="2" type="ORF">DOFOFD_05840</name>
</gene>
<dbReference type="InterPro" id="IPR014054">
    <property type="entry name" value="Phage_regulatory_Rha"/>
</dbReference>
<dbReference type="Proteomes" id="UP001312908">
    <property type="component" value="Unassembled WGS sequence"/>
</dbReference>
<evidence type="ECO:0000259" key="1">
    <source>
        <dbReference type="Pfam" id="PF03374"/>
    </source>
</evidence>
<name>A0ABU7U2R4_9PROT</name>
<proteinExistence type="predicted"/>